<feature type="region of interest" description="Disordered" evidence="3">
    <location>
        <begin position="2099"/>
        <end position="2141"/>
    </location>
</feature>
<sequence>MPTSLSGGVFWSKLVQRTPAAAASTAPAASSEASPALKPAFLPADQAGRSTRASQSGALTAPHSSRKGASLTASTGGGRDQSFFWPVFGGSPLQISGVLIPYYICPLLPNFPNAAFYSYDGCFEAGAEGRSKERTLANSPRQSLGFEDDACGSIASSHFWAPETVHPLGLADVTPRRAEVFQPGCPNGQLFGSEADLSRFAPVYHQAPLEGCARAPVFGVHAGQPEAALDSSAHSAALLANAAPAAREPEALGPKPETKRRLSPSFHGRRGSLTYFFHHCVPRRVQHLLQWSIPNFLVLFIFACVLPACLKYRAPIAIDFAIVGLFLSSVWGFIAIKSDAASKIARRSQEKDGPGEKELKLQEKKCRLRPCATPAVRVETVRKVGEKTERRNSPKKDVATLEATHETRTECLLVKPEKQTTAYQEASDQPAVDDDESKQVRSASDDLALSPTTNSVLDKDEQSPEEDGQTLSAPCASTLETSEAAVEEPASVEDEEPSPGCDSADPEIREPGSKQPGGSLPQDGQTERAVEQKIETFSSALVEREREDVTVTSCAGGETVANASQCPEDHSDLSLLNKEEDAANIATRLAETLQSLPAISECTESQTEDQDPESSGDASFVVEAESAARVGPEASAASQVVFAGEEVVDSLDSELAALAEISAEVEECGENAEEGEAEESCVLETDPSAEAREKELISDLASPFWASPPALTARQPRCTAKKAVSFSPWNEERPTEAGEATEAAREVELGLAAQSGSELGKSPEAERAGEEAEPDFGDGLQRSHRAALSPALALLYDEDVSVSEEILSCQSLTDVSLMSRSPSTCDGNERALSRPTASLDLRARGETFIAGLPETRDEVDVERDSSSSKRIATPMHIGVDVDEGGIAGNVKSFCSHASLASSFLLESEDDRSDQASGVNGCLEATFESEEPPLHTTFMAEQLRLPLAALTEGSELVAQEPDVEKVLWKVEDTQNTTAEDCAFSSVSSNASLFRSQSPETRIAGAPAPAPGAPSLCLPVAAFPGFAGTEAPFPFVASVPNGVRDSRLAFGVGSIERLLRVEDETKQSGPPGLRGFPAGHSETASEANFPFGRFISESLSFSPTVSFGSGPLGFQSAPACGLNIEELLDLDSLDAQDREDVRQLKKQLGHESDDAAIPQAATPFVLPDDPAGSAPRAGAPAFPPPPPLRAPRATAAPPENCRASSGPQRPHAASLRAPPPPVSPPQDEEAPPPATVTSQPNSSKQRIALQHYMALVRECHRTKDSRGAIRVLGRLQAEGRVAADTQLLNYVLMVCVSANDRVMTGQLFKFMETTGCADLVTYNTLVKSFTANGELHAAEQVLARMEGRENTLEAELSGAHLGMGFEGKSENGVLNRPKISPDEVTFNLLVNAAVSAGDPDKAWEYIDRIKKANLRPDKFTISSIIKSLQPGQNEQHTRRAFELMDQIDACEDLVLLSTCIDACARLGDLDRLATLLARFEDSDLKPNAHAYGTLIKAYGKLGNVTRVWELWMEQQRSGIEASNYTLGCMIDCLASNGLMNEAVDLFGKSVAAGSADAVLFSILVKGLARFRNRGLEVALGAYRRLKESDNSAAVTPASKPAAGSRAPTGGPSCGVDGSRESRRRGGSKRPVGGEKGDKAGAARDGDGEEHSCYLKALNTISFNSLLHLCVRSGRLADALELFKDMQSHPHAQPDLITYSTVIKGLCCSSKEHALDAALGLFEQMQKDAKISPDAIVYNTLIQGAATRRNVTLVESLLLHMLQNKVKPSSYTLCQCVKLYGKCGDLARALELALELPRRFNFAMDSYVYTALIAACTHNRAPFLAATLALQATQENQELPPALLLRLANHLQQQRELAEREAMNSSLRELPLLQNVCSSELNGKVLGPYGVRKLSPAEEAKATVDAIIKLLKRAVGSTGAPGAREDREGSGEALSFASFSSPGDSSQRDGGRGAFATSRTAAGSKRSKRGGGQSVVPVVDRERGERVEKATAFSGVNGKRKPGNKVQETRAAADDGGPPGLHAGATSRGFGGRQGGESGPKTFAGQRKQLVNAGTPPPPQTAFKKSSVHASRVGGLPRGSGGLESTNLYPFEDMGLNLDFDGPRMRGRHSSGASSAVTTASFSKETARSGRKGHANNGRGGRRS</sequence>
<feature type="transmembrane region" description="Helical" evidence="4">
    <location>
        <begin position="316"/>
        <end position="336"/>
    </location>
</feature>
<dbReference type="InterPro" id="IPR011990">
    <property type="entry name" value="TPR-like_helical_dom_sf"/>
</dbReference>
<feature type="region of interest" description="Disordered" evidence="3">
    <location>
        <begin position="1914"/>
        <end position="2040"/>
    </location>
</feature>
<feature type="region of interest" description="Disordered" evidence="3">
    <location>
        <begin position="1161"/>
        <end position="1242"/>
    </location>
</feature>
<feature type="repeat" description="PPR" evidence="2">
    <location>
        <begin position="1316"/>
        <end position="1350"/>
    </location>
</feature>
<evidence type="ECO:0000256" key="4">
    <source>
        <dbReference type="SAM" id="Phobius"/>
    </source>
</evidence>
<feature type="compositionally biased region" description="Polar residues" evidence="3">
    <location>
        <begin position="1233"/>
        <end position="1242"/>
    </location>
</feature>
<dbReference type="InterPro" id="IPR002885">
    <property type="entry name" value="PPR_rpt"/>
</dbReference>
<organism evidence="5 6">
    <name type="scientific">Toxoplasma gondii COUG</name>
    <dbReference type="NCBI Taxonomy" id="1074873"/>
    <lineage>
        <taxon>Eukaryota</taxon>
        <taxon>Sar</taxon>
        <taxon>Alveolata</taxon>
        <taxon>Apicomplexa</taxon>
        <taxon>Conoidasida</taxon>
        <taxon>Coccidia</taxon>
        <taxon>Eucoccidiorida</taxon>
        <taxon>Eimeriorina</taxon>
        <taxon>Sarcocystidae</taxon>
        <taxon>Toxoplasma</taxon>
    </lineage>
</organism>
<gene>
    <name evidence="5" type="ORF">TGCOUG_250760</name>
</gene>
<keyword evidence="1" id="KW-0677">Repeat</keyword>
<evidence type="ECO:0000313" key="6">
    <source>
        <dbReference type="Proteomes" id="UP000236343"/>
    </source>
</evidence>
<feature type="compositionally biased region" description="Low complexity" evidence="3">
    <location>
        <begin position="2107"/>
        <end position="2120"/>
    </location>
</feature>
<feature type="compositionally biased region" description="Low complexity" evidence="3">
    <location>
        <begin position="480"/>
        <end position="489"/>
    </location>
</feature>
<feature type="region of interest" description="Disordered" evidence="3">
    <location>
        <begin position="46"/>
        <end position="76"/>
    </location>
</feature>
<keyword evidence="4" id="KW-0472">Membrane</keyword>
<name>A0A2G8YAR6_TOXGO</name>
<protein>
    <submittedName>
        <fullName evidence="5">Pentatricopeptide repeat domain-containing protein</fullName>
    </submittedName>
</protein>
<dbReference type="Pfam" id="PF01535">
    <property type="entry name" value="PPR"/>
    <property type="match status" value="2"/>
</dbReference>
<reference evidence="5 6" key="1">
    <citation type="journal article" date="2016" name="Nat. Commun.">
        <title>Local admixture of amplified and diversified secreted pathogenesis determinants shapes mosaic Toxoplasma gondii genomes.</title>
        <authorList>
            <person name="Lorenzi H."/>
            <person name="Khan A."/>
            <person name="Behnke M.S."/>
            <person name="Namasivayam S."/>
            <person name="Swapna L.S."/>
            <person name="Hadjithomas M."/>
            <person name="Karamycheva S."/>
            <person name="Pinney D."/>
            <person name="Brunk B.P."/>
            <person name="Ajioka J.W."/>
            <person name="Ajzenberg D."/>
            <person name="Boothroyd J.C."/>
            <person name="Boyle J.P."/>
            <person name="Darde M.L."/>
            <person name="Diaz-Miranda M.A."/>
            <person name="Dubey J.P."/>
            <person name="Fritz H.M."/>
            <person name="Gennari S.M."/>
            <person name="Gregory B.D."/>
            <person name="Kim K."/>
            <person name="Saeij J.P."/>
            <person name="Su C."/>
            <person name="White M.W."/>
            <person name="Zhu X.Q."/>
            <person name="Howe D.K."/>
            <person name="Rosenthal B.M."/>
            <person name="Grigg M.E."/>
            <person name="Parkinson J."/>
            <person name="Liu L."/>
            <person name="Kissinger J.C."/>
            <person name="Roos D.S."/>
            <person name="Sibley L.D."/>
        </authorList>
    </citation>
    <scope>NUCLEOTIDE SEQUENCE [LARGE SCALE GENOMIC DNA]</scope>
    <source>
        <strain evidence="5 6">COUG</strain>
    </source>
</reference>
<feature type="region of interest" description="Disordered" evidence="3">
    <location>
        <begin position="382"/>
        <end position="530"/>
    </location>
</feature>
<feature type="compositionally biased region" description="Low complexity" evidence="3">
    <location>
        <begin position="1932"/>
        <end position="1942"/>
    </location>
</feature>
<dbReference type="PROSITE" id="PS51375">
    <property type="entry name" value="PPR"/>
    <property type="match status" value="5"/>
</dbReference>
<feature type="region of interest" description="Disordered" evidence="3">
    <location>
        <begin position="2046"/>
        <end position="2065"/>
    </location>
</feature>
<evidence type="ECO:0000256" key="3">
    <source>
        <dbReference type="SAM" id="MobiDB-lite"/>
    </source>
</evidence>
<dbReference type="Pfam" id="PF13812">
    <property type="entry name" value="PPR_3"/>
    <property type="match status" value="1"/>
</dbReference>
<feature type="repeat" description="PPR" evidence="2">
    <location>
        <begin position="1380"/>
        <end position="1414"/>
    </location>
</feature>
<feature type="compositionally biased region" description="Basic and acidic residues" evidence="3">
    <location>
        <begin position="382"/>
        <end position="409"/>
    </location>
</feature>
<feature type="transmembrane region" description="Helical" evidence="4">
    <location>
        <begin position="288"/>
        <end position="309"/>
    </location>
</feature>
<feature type="compositionally biased region" description="Basic and acidic residues" evidence="3">
    <location>
        <begin position="1976"/>
        <end position="1986"/>
    </location>
</feature>
<feature type="compositionally biased region" description="Low complexity" evidence="3">
    <location>
        <begin position="245"/>
        <end position="254"/>
    </location>
</feature>
<proteinExistence type="predicted"/>
<feature type="compositionally biased region" description="Basic and acidic residues" evidence="3">
    <location>
        <begin position="761"/>
        <end position="770"/>
    </location>
</feature>
<feature type="repeat" description="PPR" evidence="2">
    <location>
        <begin position="1485"/>
        <end position="1519"/>
    </location>
</feature>
<evidence type="ECO:0000256" key="2">
    <source>
        <dbReference type="PROSITE-ProRule" id="PRU00708"/>
    </source>
</evidence>
<dbReference type="EMBL" id="AGQR02000438">
    <property type="protein sequence ID" value="PIM04355.1"/>
    <property type="molecule type" value="Genomic_DNA"/>
</dbReference>
<feature type="compositionally biased region" description="Basic and acidic residues" evidence="3">
    <location>
        <begin position="730"/>
        <end position="748"/>
    </location>
</feature>
<feature type="repeat" description="PPR" evidence="2">
    <location>
        <begin position="1731"/>
        <end position="1765"/>
    </location>
</feature>
<dbReference type="Proteomes" id="UP000236343">
    <property type="component" value="Unassembled WGS sequence"/>
</dbReference>
<feature type="region of interest" description="Disordered" evidence="3">
    <location>
        <begin position="1588"/>
        <end position="1644"/>
    </location>
</feature>
<evidence type="ECO:0000313" key="5">
    <source>
        <dbReference type="EMBL" id="PIM04355.1"/>
    </source>
</evidence>
<feature type="compositionally biased region" description="Polar residues" evidence="3">
    <location>
        <begin position="48"/>
        <end position="58"/>
    </location>
</feature>
<feature type="region of interest" description="Disordered" evidence="3">
    <location>
        <begin position="245"/>
        <end position="264"/>
    </location>
</feature>
<feature type="compositionally biased region" description="Low complexity" evidence="3">
    <location>
        <begin position="1165"/>
        <end position="1178"/>
    </location>
</feature>
<dbReference type="Pfam" id="PF13041">
    <property type="entry name" value="PPR_2"/>
    <property type="match status" value="2"/>
</dbReference>
<dbReference type="PANTHER" id="PTHR47447:SF17">
    <property type="entry name" value="OS12G0638900 PROTEIN"/>
    <property type="match status" value="1"/>
</dbReference>
<feature type="region of interest" description="Disordered" evidence="3">
    <location>
        <begin position="597"/>
        <end position="636"/>
    </location>
</feature>
<evidence type="ECO:0000256" key="1">
    <source>
        <dbReference type="ARBA" id="ARBA00022737"/>
    </source>
</evidence>
<feature type="compositionally biased region" description="Gly residues" evidence="3">
    <location>
        <begin position="2026"/>
        <end position="2035"/>
    </location>
</feature>
<comment type="caution">
    <text evidence="5">The sequence shown here is derived from an EMBL/GenBank/DDBJ whole genome shotgun (WGS) entry which is preliminary data.</text>
</comment>
<feature type="region of interest" description="Disordered" evidence="3">
    <location>
        <begin position="723"/>
        <end position="780"/>
    </location>
</feature>
<dbReference type="Gene3D" id="1.25.40.10">
    <property type="entry name" value="Tetratricopeptide repeat domain"/>
    <property type="match status" value="5"/>
</dbReference>
<keyword evidence="4" id="KW-1133">Transmembrane helix</keyword>
<dbReference type="Pfam" id="PF12854">
    <property type="entry name" value="PPR_1"/>
    <property type="match status" value="1"/>
</dbReference>
<dbReference type="NCBIfam" id="TIGR00756">
    <property type="entry name" value="PPR"/>
    <property type="match status" value="4"/>
</dbReference>
<keyword evidence="4" id="KW-0812">Transmembrane</keyword>
<feature type="repeat" description="PPR" evidence="2">
    <location>
        <begin position="1656"/>
        <end position="1686"/>
    </location>
</feature>
<feature type="compositionally biased region" description="Basic and acidic residues" evidence="3">
    <location>
        <begin position="1629"/>
        <end position="1644"/>
    </location>
</feature>
<dbReference type="PANTHER" id="PTHR47447">
    <property type="entry name" value="OS03G0856100 PROTEIN"/>
    <property type="match status" value="1"/>
</dbReference>
<accession>A0A2G8YAR6</accession>
<feature type="compositionally biased region" description="Basic residues" evidence="3">
    <location>
        <begin position="2126"/>
        <end position="2141"/>
    </location>
</feature>
<dbReference type="VEuPathDB" id="ToxoDB:TGCOUG_250760"/>